<feature type="chain" id="PRO_5042850792" description="Secreted protein" evidence="1">
    <location>
        <begin position="18"/>
        <end position="77"/>
    </location>
</feature>
<keyword evidence="3" id="KW-1185">Reference proteome</keyword>
<evidence type="ECO:0000256" key="1">
    <source>
        <dbReference type="SAM" id="SignalP"/>
    </source>
</evidence>
<reference evidence="2 3" key="1">
    <citation type="submission" date="2024-01" db="EMBL/GenBank/DDBJ databases">
        <title>The genomes of 5 underutilized Papilionoideae crops provide insights into root nodulation and disease resistanc.</title>
        <authorList>
            <person name="Yuan L."/>
        </authorList>
    </citation>
    <scope>NUCLEOTIDE SEQUENCE [LARGE SCALE GENOMIC DNA]</scope>
    <source>
        <strain evidence="2">ZHUSHIDOU_FW_LH</strain>
        <tissue evidence="2">Leaf</tissue>
    </source>
</reference>
<sequence>MIFLRALVIILSTFIYCQEDVKLLLKFFHIIIIISRRSNTLTSYTTWSWSCCCCRCCCLIKPACLVKHLLNLKLKIF</sequence>
<gene>
    <name evidence="2" type="ORF">RIF29_41887</name>
</gene>
<accession>A0AAN9E6J7</accession>
<evidence type="ECO:0000313" key="3">
    <source>
        <dbReference type="Proteomes" id="UP001372338"/>
    </source>
</evidence>
<comment type="caution">
    <text evidence="2">The sequence shown here is derived from an EMBL/GenBank/DDBJ whole genome shotgun (WGS) entry which is preliminary data.</text>
</comment>
<protein>
    <recommendedName>
        <fullName evidence="4">Secreted protein</fullName>
    </recommendedName>
</protein>
<organism evidence="2 3">
    <name type="scientific">Crotalaria pallida</name>
    <name type="common">Smooth rattlebox</name>
    <name type="synonym">Crotalaria striata</name>
    <dbReference type="NCBI Taxonomy" id="3830"/>
    <lineage>
        <taxon>Eukaryota</taxon>
        <taxon>Viridiplantae</taxon>
        <taxon>Streptophyta</taxon>
        <taxon>Embryophyta</taxon>
        <taxon>Tracheophyta</taxon>
        <taxon>Spermatophyta</taxon>
        <taxon>Magnoliopsida</taxon>
        <taxon>eudicotyledons</taxon>
        <taxon>Gunneridae</taxon>
        <taxon>Pentapetalae</taxon>
        <taxon>rosids</taxon>
        <taxon>fabids</taxon>
        <taxon>Fabales</taxon>
        <taxon>Fabaceae</taxon>
        <taxon>Papilionoideae</taxon>
        <taxon>50 kb inversion clade</taxon>
        <taxon>genistoids sensu lato</taxon>
        <taxon>core genistoids</taxon>
        <taxon>Crotalarieae</taxon>
        <taxon>Crotalaria</taxon>
    </lineage>
</organism>
<dbReference type="AlphaFoldDB" id="A0AAN9E6J7"/>
<proteinExistence type="predicted"/>
<dbReference type="EMBL" id="JAYWIO010000008">
    <property type="protein sequence ID" value="KAK7247011.1"/>
    <property type="molecule type" value="Genomic_DNA"/>
</dbReference>
<name>A0AAN9E6J7_CROPI</name>
<evidence type="ECO:0008006" key="4">
    <source>
        <dbReference type="Google" id="ProtNLM"/>
    </source>
</evidence>
<feature type="signal peptide" evidence="1">
    <location>
        <begin position="1"/>
        <end position="17"/>
    </location>
</feature>
<keyword evidence="1" id="KW-0732">Signal</keyword>
<dbReference type="Proteomes" id="UP001372338">
    <property type="component" value="Unassembled WGS sequence"/>
</dbReference>
<evidence type="ECO:0000313" key="2">
    <source>
        <dbReference type="EMBL" id="KAK7247011.1"/>
    </source>
</evidence>